<dbReference type="EMBL" id="BPLR01012536">
    <property type="protein sequence ID" value="GIY54651.1"/>
    <property type="molecule type" value="Genomic_DNA"/>
</dbReference>
<evidence type="ECO:0000313" key="1">
    <source>
        <dbReference type="EMBL" id="GIY54651.1"/>
    </source>
</evidence>
<keyword evidence="2" id="KW-1185">Reference proteome</keyword>
<evidence type="ECO:0000313" key="2">
    <source>
        <dbReference type="Proteomes" id="UP001054945"/>
    </source>
</evidence>
<protein>
    <submittedName>
        <fullName evidence="1">Uncharacterized protein</fullName>
    </submittedName>
</protein>
<dbReference type="AlphaFoldDB" id="A0AAV4UA69"/>
<accession>A0AAV4UA69</accession>
<sequence>MKILPFQSQLKGKEVKVNERNVTRIDRFTSPDSAKHVNIVLIQKKFDENFKPVFPVVSRISVTLPHEMINIDVNAQISIKMDASVINKRSGATRARSCN</sequence>
<comment type="caution">
    <text evidence="1">The sequence shown here is derived from an EMBL/GenBank/DDBJ whole genome shotgun (WGS) entry which is preliminary data.</text>
</comment>
<gene>
    <name evidence="1" type="ORF">CEXT_49731</name>
</gene>
<dbReference type="Proteomes" id="UP001054945">
    <property type="component" value="Unassembled WGS sequence"/>
</dbReference>
<name>A0AAV4UA69_CAEEX</name>
<proteinExistence type="predicted"/>
<reference evidence="1 2" key="1">
    <citation type="submission" date="2021-06" db="EMBL/GenBank/DDBJ databases">
        <title>Caerostris extrusa draft genome.</title>
        <authorList>
            <person name="Kono N."/>
            <person name="Arakawa K."/>
        </authorList>
    </citation>
    <scope>NUCLEOTIDE SEQUENCE [LARGE SCALE GENOMIC DNA]</scope>
</reference>
<organism evidence="1 2">
    <name type="scientific">Caerostris extrusa</name>
    <name type="common">Bark spider</name>
    <name type="synonym">Caerostris bankana</name>
    <dbReference type="NCBI Taxonomy" id="172846"/>
    <lineage>
        <taxon>Eukaryota</taxon>
        <taxon>Metazoa</taxon>
        <taxon>Ecdysozoa</taxon>
        <taxon>Arthropoda</taxon>
        <taxon>Chelicerata</taxon>
        <taxon>Arachnida</taxon>
        <taxon>Araneae</taxon>
        <taxon>Araneomorphae</taxon>
        <taxon>Entelegynae</taxon>
        <taxon>Araneoidea</taxon>
        <taxon>Araneidae</taxon>
        <taxon>Caerostris</taxon>
    </lineage>
</organism>